<evidence type="ECO:0000313" key="4">
    <source>
        <dbReference type="Proteomes" id="UP000281498"/>
    </source>
</evidence>
<protein>
    <recommendedName>
        <fullName evidence="2">Regulatory protein YycH domain-containing protein</fullName>
    </recommendedName>
</protein>
<accession>A0A3A9K8S1</accession>
<evidence type="ECO:0000259" key="2">
    <source>
        <dbReference type="Pfam" id="PF07435"/>
    </source>
</evidence>
<keyword evidence="4" id="KW-1185">Reference proteome</keyword>
<feature type="transmembrane region" description="Helical" evidence="1">
    <location>
        <begin position="7"/>
        <end position="25"/>
    </location>
</feature>
<gene>
    <name evidence="3" type="ORF">CR203_17265</name>
</gene>
<keyword evidence="1" id="KW-0812">Transmembrane</keyword>
<proteinExistence type="predicted"/>
<dbReference type="InterPro" id="IPR009996">
    <property type="entry name" value="YycH"/>
</dbReference>
<dbReference type="OrthoDB" id="2382185at2"/>
<comment type="caution">
    <text evidence="3">The sequence shown here is derived from an EMBL/GenBank/DDBJ whole genome shotgun (WGS) entry which is preliminary data.</text>
</comment>
<dbReference type="Pfam" id="PF07435">
    <property type="entry name" value="YycH"/>
    <property type="match status" value="1"/>
</dbReference>
<feature type="domain" description="Regulatory protein YycH" evidence="2">
    <location>
        <begin position="3"/>
        <end position="448"/>
    </location>
</feature>
<evidence type="ECO:0000256" key="1">
    <source>
        <dbReference type="SAM" id="Phobius"/>
    </source>
</evidence>
<dbReference type="Gene3D" id="3.30.310.160">
    <property type="entry name" value="YycH protein, domain 2"/>
    <property type="match status" value="1"/>
</dbReference>
<name>A0A3A9K8S1_9BACI</name>
<keyword evidence="1" id="KW-0472">Membrane</keyword>
<evidence type="ECO:0000313" key="3">
    <source>
        <dbReference type="EMBL" id="RKL66043.1"/>
    </source>
</evidence>
<organism evidence="3 4">
    <name type="scientific">Salipaludibacillus neizhouensis</name>
    <dbReference type="NCBI Taxonomy" id="885475"/>
    <lineage>
        <taxon>Bacteria</taxon>
        <taxon>Bacillati</taxon>
        <taxon>Bacillota</taxon>
        <taxon>Bacilli</taxon>
        <taxon>Bacillales</taxon>
        <taxon>Bacillaceae</taxon>
    </lineage>
</organism>
<dbReference type="Proteomes" id="UP000281498">
    <property type="component" value="Unassembled WGS sequence"/>
</dbReference>
<dbReference type="CDD" id="cd15787">
    <property type="entry name" value="YycH_N"/>
    <property type="match status" value="1"/>
</dbReference>
<reference evidence="3 4" key="1">
    <citation type="submission" date="2017-10" db="EMBL/GenBank/DDBJ databases">
        <title>Bacillus sp. nov., a halophilic bacterium isolated from a Keqin Lake.</title>
        <authorList>
            <person name="Wang H."/>
        </authorList>
    </citation>
    <scope>NUCLEOTIDE SEQUENCE [LARGE SCALE GENOMIC DNA]</scope>
    <source>
        <strain evidence="3 4">KCTC 13187</strain>
    </source>
</reference>
<dbReference type="RefSeq" id="WP_110938115.1">
    <property type="nucleotide sequence ID" value="NZ_KZ614147.1"/>
</dbReference>
<dbReference type="InterPro" id="IPR042274">
    <property type="entry name" value="YycH/YycI_2"/>
</dbReference>
<dbReference type="AlphaFoldDB" id="A0A3A9K8S1"/>
<dbReference type="EMBL" id="PDOE01000009">
    <property type="protein sequence ID" value="RKL66043.1"/>
    <property type="molecule type" value="Genomic_DNA"/>
</dbReference>
<sequence length="450" mass="52306">MIENIKTVVLWFLVLTSMTLTWFILSYQPEYDNLEDIDIDYVQSEEIGESRSINEVISPKEILIHNQEDISWIQPIEGHYPAFMEFLSELELEYFESGSSEDAPSLDQTLNGLELVFSEAIKHEWISDLFNVDENILPEELDQIDRVILLEDSSGEGSSVILQLISTELEVIYNFDIASLTIDQLEQMYEESEEYQIPVEKRILNDDSMDDAFQQVIYVPTQPFTLKEYTYETADLPIASFIQALFTDPEYVDRSPLGSQTDSYTDGNRMMEIQDSENLINYVRPGVVGSPISEEESLLETAVDFINGHDGWTDEYYIGELEQFMDSNEISFRLHVDGIPVFGSNRSAEYYTMRLARSGGQISEYDRPIFKLDSATFEDTVEMPSIHEVDHQLEEEEWYNLETVEDIRVGYYMTRHRSFVTFRPAWYVETQNGRWTRLDMNSEEMENGLE</sequence>
<keyword evidence="1" id="KW-1133">Transmembrane helix</keyword>